<dbReference type="GO" id="GO:0005576">
    <property type="term" value="C:extracellular region"/>
    <property type="evidence" value="ECO:0007669"/>
    <property type="project" value="UniProtKB-SubCell"/>
</dbReference>
<gene>
    <name evidence="17" type="ORF">CDD80_728</name>
</gene>
<keyword evidence="9" id="KW-0479">Metal-binding</keyword>
<keyword evidence="10 14" id="KW-0732">Signal</keyword>
<dbReference type="Proteomes" id="UP000226431">
    <property type="component" value="Unassembled WGS sequence"/>
</dbReference>
<dbReference type="PANTHER" id="PTHR35897:SF1">
    <property type="entry name" value="METHYLTRANSFERASE AUSD"/>
    <property type="match status" value="1"/>
</dbReference>
<accession>A0A2C5YGW0</accession>
<dbReference type="GO" id="GO:0019239">
    <property type="term" value="F:deaminase activity"/>
    <property type="evidence" value="ECO:0007669"/>
    <property type="project" value="InterPro"/>
</dbReference>
<feature type="chain" id="PRO_5013016415" description="adenosine deaminase" evidence="14">
    <location>
        <begin position="16"/>
        <end position="780"/>
    </location>
</feature>
<keyword evidence="11" id="KW-0378">Hydrolase</keyword>
<evidence type="ECO:0000259" key="15">
    <source>
        <dbReference type="Pfam" id="PF00962"/>
    </source>
</evidence>
<dbReference type="InterPro" id="IPR051654">
    <property type="entry name" value="Meroterpenoid_MTases"/>
</dbReference>
<dbReference type="EMBL" id="NJES01000124">
    <property type="protein sequence ID" value="PHH77318.1"/>
    <property type="molecule type" value="Genomic_DNA"/>
</dbReference>
<name>A0A2C5YGW0_9HYPO</name>
<evidence type="ECO:0000256" key="1">
    <source>
        <dbReference type="ARBA" id="ARBA00001947"/>
    </source>
</evidence>
<evidence type="ECO:0000259" key="16">
    <source>
        <dbReference type="Pfam" id="PF13649"/>
    </source>
</evidence>
<dbReference type="SUPFAM" id="SSF53335">
    <property type="entry name" value="S-adenosyl-L-methionine-dependent methyltransferases"/>
    <property type="match status" value="1"/>
</dbReference>
<evidence type="ECO:0000256" key="13">
    <source>
        <dbReference type="ARBA" id="ARBA00047764"/>
    </source>
</evidence>
<evidence type="ECO:0000256" key="7">
    <source>
        <dbReference type="ARBA" id="ARBA00022679"/>
    </source>
</evidence>
<protein>
    <recommendedName>
        <fullName evidence="5">adenosine deaminase</fullName>
        <ecNumber evidence="5">3.5.4.4</ecNumber>
    </recommendedName>
</protein>
<dbReference type="InterPro" id="IPR032466">
    <property type="entry name" value="Metal_Hydrolase"/>
</dbReference>
<comment type="catalytic activity">
    <reaction evidence="13">
        <text>adenosine + H2O + H(+) = inosine + NH4(+)</text>
        <dbReference type="Rhea" id="RHEA:24408"/>
        <dbReference type="ChEBI" id="CHEBI:15377"/>
        <dbReference type="ChEBI" id="CHEBI:15378"/>
        <dbReference type="ChEBI" id="CHEBI:16335"/>
        <dbReference type="ChEBI" id="CHEBI:17596"/>
        <dbReference type="ChEBI" id="CHEBI:28938"/>
        <dbReference type="EC" id="3.5.4.4"/>
    </reaction>
</comment>
<sequence>MRLFSLLAGLALTAAEKPWDPIPSFDSVAITKHFLAREAMMNLEKSQRQDHEFRTRLSPTALKADAIVRQIRSNELQHFWRHTNSSNDTLAGSMFPLARPFITKTKLWTIVRRMPKGALLHSHLSAMLPYGVLLEAMFHTPGMAVSASQSLSSEEARRNASIAFSHVNTTFASGTPITADEYVAGTPVFVRAAASSFPGGKEGFIKYAMSKLVISPEQATRHDLGVDEIWRRFESLFGTAGTLLTYEPIVRTFYRQLFSRLVDDGVSWVEIRAGGSEGKLVHAGEQDADPDLDAWWELMQDEIEMFRASEKGARFWGARVIWSDHRGKDRASLIKSMKIALERKQKFPLLFSGYDVVSQEDLGRSLSDMTPELIWFQQQATSLNLSIPFFFHAGETLGSGNSTDSNLLDALLLGTRRIGHGFSLYKHPTLIQRAVAEAVMVEVCPVSNEVLRLATDILHHPLPALVAHGVPTSISNDDPAMLGQDAAGLSYDFYQVIQAFDNVGLAGLGALAHNSLRWSHLEDQPDADWKRDIDLAERGSGIKAQRLREWNSQWEKYCHWHPYPCIALCAFLDFTVSKTACYEEIKQRVIAGGKLLDLGCCFGQDIRRLVADGVPASNLYGCDLNPHFIQLGFQLFRDQDSLTSTFFQADILDPTSPLNQLEGKLDIINTRNLFHLFPLNQQLDIAKRAVSLFAPTGDVLLVGHHSGNEVSKQVQLHASSSLVFMHSDESWRQLWDQVGEATGTAWEVSISHEPMLPGMVSLYGPSVFTMFFVVRRLASP</sequence>
<dbReference type="GO" id="GO:0046872">
    <property type="term" value="F:metal ion binding"/>
    <property type="evidence" value="ECO:0007669"/>
    <property type="project" value="UniProtKB-KW"/>
</dbReference>
<dbReference type="FunFam" id="3.20.20.140:FF:000017">
    <property type="entry name" value="Adenosine deaminase 2"/>
    <property type="match status" value="1"/>
</dbReference>
<comment type="similarity">
    <text evidence="4">Belongs to the metallo-dependent hydrolases superfamily. Adenosine and AMP deaminases family. ADGF subfamily.</text>
</comment>
<dbReference type="AlphaFoldDB" id="A0A2C5YGW0"/>
<evidence type="ECO:0000256" key="6">
    <source>
        <dbReference type="ARBA" id="ARBA00022525"/>
    </source>
</evidence>
<comment type="caution">
    <text evidence="17">The sequence shown here is derived from an EMBL/GenBank/DDBJ whole genome shotgun (WGS) entry which is preliminary data.</text>
</comment>
<keyword evidence="7" id="KW-0808">Transferase</keyword>
<feature type="domain" description="Adenosine deaminase" evidence="15">
    <location>
        <begin position="232"/>
        <end position="524"/>
    </location>
</feature>
<comment type="pathway">
    <text evidence="3">Secondary metabolite biosynthesis.</text>
</comment>
<dbReference type="InterPro" id="IPR029063">
    <property type="entry name" value="SAM-dependent_MTases_sf"/>
</dbReference>
<feature type="domain" description="Methyltransferase" evidence="16">
    <location>
        <begin position="596"/>
        <end position="697"/>
    </location>
</feature>
<dbReference type="OrthoDB" id="7202371at2759"/>
<dbReference type="EC" id="3.5.4.4" evidence="5"/>
<evidence type="ECO:0000256" key="11">
    <source>
        <dbReference type="ARBA" id="ARBA00022801"/>
    </source>
</evidence>
<organism evidence="17 18">
    <name type="scientific">Ophiocordyceps camponoti-rufipedis</name>
    <dbReference type="NCBI Taxonomy" id="2004952"/>
    <lineage>
        <taxon>Eukaryota</taxon>
        <taxon>Fungi</taxon>
        <taxon>Dikarya</taxon>
        <taxon>Ascomycota</taxon>
        <taxon>Pezizomycotina</taxon>
        <taxon>Sordariomycetes</taxon>
        <taxon>Hypocreomycetidae</taxon>
        <taxon>Hypocreales</taxon>
        <taxon>Ophiocordycipitaceae</taxon>
        <taxon>Ophiocordyceps</taxon>
    </lineage>
</organism>
<dbReference type="Gene3D" id="3.20.20.140">
    <property type="entry name" value="Metal-dependent hydrolases"/>
    <property type="match status" value="1"/>
</dbReference>
<evidence type="ECO:0000256" key="3">
    <source>
        <dbReference type="ARBA" id="ARBA00005179"/>
    </source>
</evidence>
<dbReference type="SUPFAM" id="SSF51556">
    <property type="entry name" value="Metallo-dependent hydrolases"/>
    <property type="match status" value="1"/>
</dbReference>
<keyword evidence="8" id="KW-0949">S-adenosyl-L-methionine</keyword>
<dbReference type="InterPro" id="IPR041698">
    <property type="entry name" value="Methyltransf_25"/>
</dbReference>
<evidence type="ECO:0000256" key="5">
    <source>
        <dbReference type="ARBA" id="ARBA00012784"/>
    </source>
</evidence>
<evidence type="ECO:0000256" key="12">
    <source>
        <dbReference type="ARBA" id="ARBA00038314"/>
    </source>
</evidence>
<keyword evidence="6" id="KW-0964">Secreted</keyword>
<dbReference type="Pfam" id="PF00962">
    <property type="entry name" value="A_deaminase"/>
    <property type="match status" value="1"/>
</dbReference>
<evidence type="ECO:0000256" key="2">
    <source>
        <dbReference type="ARBA" id="ARBA00004613"/>
    </source>
</evidence>
<evidence type="ECO:0000256" key="8">
    <source>
        <dbReference type="ARBA" id="ARBA00022691"/>
    </source>
</evidence>
<evidence type="ECO:0000256" key="4">
    <source>
        <dbReference type="ARBA" id="ARBA00006083"/>
    </source>
</evidence>
<dbReference type="GO" id="GO:0016740">
    <property type="term" value="F:transferase activity"/>
    <property type="evidence" value="ECO:0007669"/>
    <property type="project" value="UniProtKB-KW"/>
</dbReference>
<dbReference type="PANTHER" id="PTHR35897">
    <property type="entry name" value="METHYLTRANSFERASE AUSD"/>
    <property type="match status" value="1"/>
</dbReference>
<evidence type="ECO:0000313" key="17">
    <source>
        <dbReference type="EMBL" id="PHH77318.1"/>
    </source>
</evidence>
<comment type="similarity">
    <text evidence="12">Belongs to the class I-like SAM-binding methyltransferase superfamily.</text>
</comment>
<dbReference type="STRING" id="2004952.A0A2C5YGW0"/>
<dbReference type="Gene3D" id="3.40.50.150">
    <property type="entry name" value="Vaccinia Virus protein VP39"/>
    <property type="match status" value="1"/>
</dbReference>
<comment type="subcellular location">
    <subcellularLocation>
        <location evidence="2">Secreted</location>
    </subcellularLocation>
</comment>
<comment type="cofactor">
    <cofactor evidence="1">
        <name>Zn(2+)</name>
        <dbReference type="ChEBI" id="CHEBI:29105"/>
    </cofactor>
</comment>
<dbReference type="Pfam" id="PF13649">
    <property type="entry name" value="Methyltransf_25"/>
    <property type="match status" value="1"/>
</dbReference>
<evidence type="ECO:0000256" key="10">
    <source>
        <dbReference type="ARBA" id="ARBA00022729"/>
    </source>
</evidence>
<reference evidence="17 18" key="1">
    <citation type="submission" date="2017-06" db="EMBL/GenBank/DDBJ databases">
        <title>Ant-infecting Ophiocordyceps genomes reveal a high diversity of potential behavioral manipulation genes and a possible major role for enterotoxins.</title>
        <authorList>
            <person name="De Bekker C."/>
            <person name="Evans H.C."/>
            <person name="Brachmann A."/>
            <person name="Hughes D.P."/>
        </authorList>
    </citation>
    <scope>NUCLEOTIDE SEQUENCE [LARGE SCALE GENOMIC DNA]</scope>
    <source>
        <strain evidence="17 18">Map16</strain>
    </source>
</reference>
<feature type="signal peptide" evidence="14">
    <location>
        <begin position="1"/>
        <end position="15"/>
    </location>
</feature>
<evidence type="ECO:0000313" key="18">
    <source>
        <dbReference type="Proteomes" id="UP000226431"/>
    </source>
</evidence>
<evidence type="ECO:0000256" key="9">
    <source>
        <dbReference type="ARBA" id="ARBA00022723"/>
    </source>
</evidence>
<proteinExistence type="inferred from homology"/>
<evidence type="ECO:0000256" key="14">
    <source>
        <dbReference type="SAM" id="SignalP"/>
    </source>
</evidence>
<keyword evidence="18" id="KW-1185">Reference proteome</keyword>
<dbReference type="InterPro" id="IPR001365">
    <property type="entry name" value="A_deaminase_dom"/>
</dbReference>